<dbReference type="CDD" id="cd10445">
    <property type="entry name" value="GIY-YIG_bI1_like"/>
    <property type="match status" value="1"/>
</dbReference>
<dbReference type="Gene3D" id="3.40.1440.10">
    <property type="entry name" value="GIY-YIG endonuclease"/>
    <property type="match status" value="1"/>
</dbReference>
<geneLocation type="mitochondrion" evidence="2"/>
<feature type="domain" description="GIY-YIG" evidence="1">
    <location>
        <begin position="36"/>
        <end position="121"/>
    </location>
</feature>
<dbReference type="GO" id="GO:0004519">
    <property type="term" value="F:endonuclease activity"/>
    <property type="evidence" value="ECO:0007669"/>
    <property type="project" value="UniProtKB-KW"/>
</dbReference>
<name>A0A0G3Y3Y6_CORMI</name>
<dbReference type="InterPro" id="IPR006350">
    <property type="entry name" value="Intron_endoG1"/>
</dbReference>
<organism evidence="2">
    <name type="scientific">Cordyceps militaris</name>
    <name type="common">Caterpillar fungus</name>
    <name type="synonym">Clavaria militaris</name>
    <dbReference type="NCBI Taxonomy" id="73501"/>
    <lineage>
        <taxon>Eukaryota</taxon>
        <taxon>Fungi</taxon>
        <taxon>Dikarya</taxon>
        <taxon>Ascomycota</taxon>
        <taxon>Pezizomycotina</taxon>
        <taxon>Sordariomycetes</taxon>
        <taxon>Hypocreomycetidae</taxon>
        <taxon>Hypocreales</taxon>
        <taxon>Cordycipitaceae</taxon>
        <taxon>Cordyceps</taxon>
    </lineage>
</organism>
<dbReference type="EMBL" id="KP722511">
    <property type="protein sequence ID" value="AKM22779.1"/>
    <property type="molecule type" value="Genomic_DNA"/>
</dbReference>
<keyword evidence="2" id="KW-0496">Mitochondrion</keyword>
<protein>
    <submittedName>
        <fullName evidence="2">GIY-YIG endonuclease</fullName>
    </submittedName>
</protein>
<dbReference type="NCBIfam" id="TIGR01453">
    <property type="entry name" value="grpIintron_endo"/>
    <property type="match status" value="1"/>
</dbReference>
<dbReference type="InterPro" id="IPR003647">
    <property type="entry name" value="Intron_nuc_1_rpt"/>
</dbReference>
<dbReference type="InterPro" id="IPR035901">
    <property type="entry name" value="GIY-YIG_endonuc_sf"/>
</dbReference>
<evidence type="ECO:0000259" key="1">
    <source>
        <dbReference type="PROSITE" id="PS50164"/>
    </source>
</evidence>
<dbReference type="AlphaFoldDB" id="A0A0G3Y3Y6"/>
<dbReference type="Pfam" id="PF01541">
    <property type="entry name" value="GIY-YIG"/>
    <property type="match status" value="1"/>
</dbReference>
<dbReference type="SMART" id="SM00497">
    <property type="entry name" value="IENR1"/>
    <property type="match status" value="1"/>
</dbReference>
<reference evidence="2" key="1">
    <citation type="journal article" date="2015" name="Fungal Genet. Biol.">
        <title>Comparison of mitochondrial genomes provides insights into intron dynamics and evolution in the caterpillar fungus Cordyceps militaris.</title>
        <authorList>
            <person name="Zhang Y."/>
            <person name="Zhang S."/>
            <person name="Zhang G."/>
            <person name="Liu X."/>
            <person name="Wang C."/>
            <person name="Xu J."/>
        </authorList>
    </citation>
    <scope>NUCLEOTIDE SEQUENCE</scope>
    <source>
        <strain evidence="3">V26-16</strain>
        <strain evidence="2">V26-17</strain>
    </source>
</reference>
<dbReference type="PROSITE" id="PS50164">
    <property type="entry name" value="GIY_YIG"/>
    <property type="match status" value="1"/>
</dbReference>
<keyword evidence="2" id="KW-0378">Hydrolase</keyword>
<accession>A0A0G3Y3Y6</accession>
<proteinExistence type="predicted"/>
<keyword evidence="2" id="KW-0255">Endonuclease</keyword>
<dbReference type="SUPFAM" id="SSF82771">
    <property type="entry name" value="GIY-YIG endonuclease"/>
    <property type="match status" value="1"/>
</dbReference>
<dbReference type="InterPro" id="IPR000305">
    <property type="entry name" value="GIY-YIG_endonuc"/>
</dbReference>
<dbReference type="SUPFAM" id="SSF64496">
    <property type="entry name" value="DNA-binding domain of intron-encoded endonucleases"/>
    <property type="match status" value="1"/>
</dbReference>
<evidence type="ECO:0000313" key="2">
    <source>
        <dbReference type="EMBL" id="AKM22545.1"/>
    </source>
</evidence>
<sequence length="253" mass="29371">MTIWIKYKLTMRKIIPVKIYNNAFINKNKIFLDNKNQSGIYKWINNINGNTYVGSGLNLTKRVGDYFKESELKRNLRPIHAALLKYGHDNFTLEILEYCKPDELIKKEQYYLDLIKPEYNILKNAYSLLGFKHSDETIARLKLKSISEEHKKILSSAHLGKEVSQEVRDKLSLAMTNYKKNNPLSTEALANIKAKTTEREGKPVRLLNIKTNETLDFSTLTEAGEYLGIKRQAVRNAINRRSIVKNQYRVSEL</sequence>
<dbReference type="SMART" id="SM00465">
    <property type="entry name" value="GIYc"/>
    <property type="match status" value="1"/>
</dbReference>
<evidence type="ECO:0000313" key="3">
    <source>
        <dbReference type="EMBL" id="AKM22779.1"/>
    </source>
</evidence>
<gene>
    <name evidence="2" type="primary">orf253</name>
</gene>
<dbReference type="EMBL" id="KP719097">
    <property type="protein sequence ID" value="AKM22545.1"/>
    <property type="molecule type" value="Genomic_DNA"/>
</dbReference>
<keyword evidence="2" id="KW-0540">Nuclease</keyword>